<dbReference type="Gene3D" id="3.40.1000.10">
    <property type="entry name" value="Mog1/PsbP, alpha/beta/alpha sandwich"/>
    <property type="match status" value="1"/>
</dbReference>
<reference evidence="4 5" key="1">
    <citation type="submission" date="2015-07" db="EMBL/GenBank/DDBJ databases">
        <title>Comparative genomics of the Sigatoka disease complex on banana suggests a link between parallel evolutionary changes in Pseudocercospora fijiensis and Pseudocercospora eumusae and increased virulence on the banana host.</title>
        <authorList>
            <person name="Chang T.-C."/>
            <person name="Salvucci A."/>
            <person name="Crous P.W."/>
            <person name="Stergiopoulos I."/>
        </authorList>
    </citation>
    <scope>NUCLEOTIDE SEQUENCE [LARGE SCALE GENOMIC DNA]</scope>
    <source>
        <strain evidence="4 5">CBS 116634</strain>
    </source>
</reference>
<organism evidence="4 5">
    <name type="scientific">Pseudocercospora musae</name>
    <dbReference type="NCBI Taxonomy" id="113226"/>
    <lineage>
        <taxon>Eukaryota</taxon>
        <taxon>Fungi</taxon>
        <taxon>Dikarya</taxon>
        <taxon>Ascomycota</taxon>
        <taxon>Pezizomycotina</taxon>
        <taxon>Dothideomycetes</taxon>
        <taxon>Dothideomycetidae</taxon>
        <taxon>Mycosphaerellales</taxon>
        <taxon>Mycosphaerellaceae</taxon>
        <taxon>Pseudocercospora</taxon>
    </lineage>
</organism>
<dbReference type="PANTHER" id="PTHR15837:SF0">
    <property type="entry name" value="RAN GUANINE NUCLEOTIDE RELEASE FACTOR"/>
    <property type="match status" value="1"/>
</dbReference>
<dbReference type="GO" id="GO:0005634">
    <property type="term" value="C:nucleus"/>
    <property type="evidence" value="ECO:0007669"/>
    <property type="project" value="TreeGrafter"/>
</dbReference>
<dbReference type="OrthoDB" id="10255285at2759"/>
<keyword evidence="5" id="KW-1185">Reference proteome</keyword>
<protein>
    <submittedName>
        <fullName evidence="4">Uncharacterized protein</fullName>
    </submittedName>
</protein>
<comment type="similarity">
    <text evidence="1">Belongs to the MOG1 family.</text>
</comment>
<keyword evidence="3" id="KW-0653">Protein transport</keyword>
<evidence type="ECO:0000313" key="5">
    <source>
        <dbReference type="Proteomes" id="UP000073492"/>
    </source>
</evidence>
<evidence type="ECO:0000313" key="4">
    <source>
        <dbReference type="EMBL" id="KXS95888.1"/>
    </source>
</evidence>
<dbReference type="STRING" id="113226.A0A139H0G6"/>
<dbReference type="InterPro" id="IPR007681">
    <property type="entry name" value="Mog1"/>
</dbReference>
<sequence>MTSNQFKTVELFGGAIVADIPATFEDVSKIRQVPDNQEVYLDKDGFSSIVFDILERVEKGNDVEALKYHLSDIVDGDAGQTTLHNTGSAYLSKMPTTTAMTLLATSPPGEQQRGRANEPDFVGIVLIVVRLEEQKTDIVIAVNVPHLPGSYAKEDVNPAAGKYGNLLEAGKVVKEKVLESFEIKDWGLFVQED</sequence>
<dbReference type="GO" id="GO:0006606">
    <property type="term" value="P:protein import into nucleus"/>
    <property type="evidence" value="ECO:0007669"/>
    <property type="project" value="TreeGrafter"/>
</dbReference>
<comment type="caution">
    <text evidence="4">The sequence shown here is derived from an EMBL/GenBank/DDBJ whole genome shotgun (WGS) entry which is preliminary data.</text>
</comment>
<dbReference type="GO" id="GO:0031267">
    <property type="term" value="F:small GTPase binding"/>
    <property type="evidence" value="ECO:0007669"/>
    <property type="project" value="TreeGrafter"/>
</dbReference>
<gene>
    <name evidence="4" type="ORF">AC579_10579</name>
</gene>
<dbReference type="SUPFAM" id="SSF55724">
    <property type="entry name" value="Mog1p/PsbP-like"/>
    <property type="match status" value="1"/>
</dbReference>
<proteinExistence type="inferred from homology"/>
<dbReference type="GO" id="GO:0005085">
    <property type="term" value="F:guanyl-nucleotide exchange factor activity"/>
    <property type="evidence" value="ECO:0007669"/>
    <property type="project" value="TreeGrafter"/>
</dbReference>
<dbReference type="Proteomes" id="UP000073492">
    <property type="component" value="Unassembled WGS sequence"/>
</dbReference>
<accession>A0A139H0G6</accession>
<name>A0A139H0G6_9PEZI</name>
<dbReference type="InterPro" id="IPR016123">
    <property type="entry name" value="Mog1/PsbP_a/b/a-sand"/>
</dbReference>
<dbReference type="Pfam" id="PF04603">
    <property type="entry name" value="Mog1"/>
    <property type="match status" value="1"/>
</dbReference>
<evidence type="ECO:0000256" key="3">
    <source>
        <dbReference type="ARBA" id="ARBA00022927"/>
    </source>
</evidence>
<dbReference type="EMBL" id="LFZO01000861">
    <property type="protein sequence ID" value="KXS95888.1"/>
    <property type="molecule type" value="Genomic_DNA"/>
</dbReference>
<keyword evidence="2" id="KW-0813">Transport</keyword>
<dbReference type="AlphaFoldDB" id="A0A139H0G6"/>
<evidence type="ECO:0000256" key="2">
    <source>
        <dbReference type="ARBA" id="ARBA00022448"/>
    </source>
</evidence>
<evidence type="ECO:0000256" key="1">
    <source>
        <dbReference type="ARBA" id="ARBA00010307"/>
    </source>
</evidence>
<dbReference type="PANTHER" id="PTHR15837">
    <property type="entry name" value="RAN GUANINE NUCLEOTIDE RELEASE FACTOR"/>
    <property type="match status" value="1"/>
</dbReference>